<evidence type="ECO:0000313" key="11">
    <source>
        <dbReference type="EMBL" id="CCE63897.1"/>
    </source>
</evidence>
<dbReference type="AlphaFoldDB" id="G8BVG9"/>
<dbReference type="GO" id="GO:0005737">
    <property type="term" value="C:cytoplasm"/>
    <property type="evidence" value="ECO:0007669"/>
    <property type="project" value="TreeGrafter"/>
</dbReference>
<dbReference type="InterPro" id="IPR011009">
    <property type="entry name" value="Kinase-like_dom_sf"/>
</dbReference>
<keyword evidence="6 9" id="KW-0067">ATP-binding</keyword>
<dbReference type="SMART" id="SM00220">
    <property type="entry name" value="S_TKc"/>
    <property type="match status" value="1"/>
</dbReference>
<evidence type="ECO:0000256" key="7">
    <source>
        <dbReference type="ARBA" id="ARBA00047899"/>
    </source>
</evidence>
<proteinExistence type="predicted"/>
<keyword evidence="3" id="KW-0808">Transferase</keyword>
<accession>G8BVG9</accession>
<dbReference type="OrthoDB" id="2649at2759"/>
<dbReference type="GO" id="GO:0005634">
    <property type="term" value="C:nucleus"/>
    <property type="evidence" value="ECO:0007669"/>
    <property type="project" value="TreeGrafter"/>
</dbReference>
<dbReference type="InterPro" id="IPR017441">
    <property type="entry name" value="Protein_kinase_ATP_BS"/>
</dbReference>
<evidence type="ECO:0000259" key="10">
    <source>
        <dbReference type="PROSITE" id="PS50011"/>
    </source>
</evidence>
<dbReference type="GO" id="GO:0005524">
    <property type="term" value="F:ATP binding"/>
    <property type="evidence" value="ECO:0007669"/>
    <property type="project" value="UniProtKB-UniRule"/>
</dbReference>
<dbReference type="Proteomes" id="UP000005666">
    <property type="component" value="Chromosome 7"/>
</dbReference>
<feature type="binding site" evidence="9">
    <location>
        <position position="135"/>
    </location>
    <ligand>
        <name>ATP</name>
        <dbReference type="ChEBI" id="CHEBI:30616"/>
    </ligand>
</feature>
<dbReference type="GO" id="GO:0000245">
    <property type="term" value="P:spliceosomal complex assembly"/>
    <property type="evidence" value="ECO:0007669"/>
    <property type="project" value="TreeGrafter"/>
</dbReference>
<protein>
    <recommendedName>
        <fullName evidence="1">non-specific serine/threonine protein kinase</fullName>
        <ecNumber evidence="1">2.7.11.1</ecNumber>
    </recommendedName>
</protein>
<dbReference type="PANTHER" id="PTHR47634">
    <property type="entry name" value="PROTEIN KINASE DOMAIN-CONTAINING PROTEIN-RELATED"/>
    <property type="match status" value="1"/>
</dbReference>
<dbReference type="GeneID" id="11533542"/>
<dbReference type="RefSeq" id="XP_003686331.1">
    <property type="nucleotide sequence ID" value="XM_003686283.1"/>
</dbReference>
<feature type="domain" description="Protein kinase" evidence="10">
    <location>
        <begin position="106"/>
        <end position="505"/>
    </location>
</feature>
<dbReference type="Gene3D" id="3.30.200.20">
    <property type="entry name" value="Phosphorylase Kinase, domain 1"/>
    <property type="match status" value="1"/>
</dbReference>
<dbReference type="HOGENOM" id="CLU_000288_81_12_1"/>
<evidence type="ECO:0000256" key="2">
    <source>
        <dbReference type="ARBA" id="ARBA00022527"/>
    </source>
</evidence>
<dbReference type="PANTHER" id="PTHR47634:SF9">
    <property type="entry name" value="PROTEIN KINASE DOMAIN-CONTAINING PROTEIN-RELATED"/>
    <property type="match status" value="1"/>
</dbReference>
<organism evidence="11 12">
    <name type="scientific">Tetrapisispora phaffii (strain ATCC 24235 / CBS 4417 / NBRC 1672 / NRRL Y-8282 / UCD 70-5)</name>
    <name type="common">Yeast</name>
    <name type="synonym">Fabospora phaffii</name>
    <dbReference type="NCBI Taxonomy" id="1071381"/>
    <lineage>
        <taxon>Eukaryota</taxon>
        <taxon>Fungi</taxon>
        <taxon>Dikarya</taxon>
        <taxon>Ascomycota</taxon>
        <taxon>Saccharomycotina</taxon>
        <taxon>Saccharomycetes</taxon>
        <taxon>Saccharomycetales</taxon>
        <taxon>Saccharomycetaceae</taxon>
        <taxon>Tetrapisispora</taxon>
    </lineage>
</organism>
<dbReference type="PROSITE" id="PS00107">
    <property type="entry name" value="PROTEIN_KINASE_ATP"/>
    <property type="match status" value="1"/>
</dbReference>
<evidence type="ECO:0000256" key="3">
    <source>
        <dbReference type="ARBA" id="ARBA00022679"/>
    </source>
</evidence>
<sequence length="539" mass="61238">MGASILYSDFFPKSSDKAKERSNTPVDAYSYEGSFDNLKHIVGCYGTGYIKTETSSPDSASVDTDTLIDVDQLNSVAMQNEESEYDYKVGGYHTAYIGENYKNDRYTIVKKLGWGHFSTVWLALDNLTKKFVALKILKSDTLYTEAGIDEINILNSITENKSSDTYNGLRHILKLFDNFIHSGPNGSHIVMVFEVLGDNLLALQSHFKDNRLPIPIVKQITKQLLLALDYLHRKCGIIHADIKPENILVEVPNLDAIIDTMITEKKDQEQSFSKTSKSNDYDTWTATNLHNRQQSESSIKPDRSIRYERIISDPESYLSKFYSQISNYNIEEKDRNSLPGNQIDIKLVDFGNSCWYNNHFSSIIQTRDYRAPEVMLGGPWGCSADLWSTACLIFELITGDPLFSPNAGHSYSKDEDHLAQIIELLGTLPTETLDKSQYKKKYFNRKKQLRNISNLQLYTLPDTLTDKYGFSESEANAISDFLLPMLRLDNFNRSDAGSMVNHPWLKDTIGLENIEVTDRNAYGTGSDILGWSEEYSRDN</sequence>
<dbReference type="eggNOG" id="KOG1290">
    <property type="taxonomic scope" value="Eukaryota"/>
</dbReference>
<keyword evidence="5" id="KW-0418">Kinase</keyword>
<comment type="catalytic activity">
    <reaction evidence="7">
        <text>L-threonyl-[protein] + ATP = O-phospho-L-threonyl-[protein] + ADP + H(+)</text>
        <dbReference type="Rhea" id="RHEA:46608"/>
        <dbReference type="Rhea" id="RHEA-COMP:11060"/>
        <dbReference type="Rhea" id="RHEA-COMP:11605"/>
        <dbReference type="ChEBI" id="CHEBI:15378"/>
        <dbReference type="ChEBI" id="CHEBI:30013"/>
        <dbReference type="ChEBI" id="CHEBI:30616"/>
        <dbReference type="ChEBI" id="CHEBI:61977"/>
        <dbReference type="ChEBI" id="CHEBI:456216"/>
        <dbReference type="EC" id="2.7.11.1"/>
    </reaction>
</comment>
<keyword evidence="4 9" id="KW-0547">Nucleotide-binding</keyword>
<dbReference type="SUPFAM" id="SSF56112">
    <property type="entry name" value="Protein kinase-like (PK-like)"/>
    <property type="match status" value="1"/>
</dbReference>
<dbReference type="FunFam" id="1.10.510.10:FF:000275">
    <property type="entry name" value="SRSF protein kinase 2 isoform X3"/>
    <property type="match status" value="1"/>
</dbReference>
<keyword evidence="2" id="KW-0723">Serine/threonine-protein kinase</keyword>
<evidence type="ECO:0000313" key="12">
    <source>
        <dbReference type="Proteomes" id="UP000005666"/>
    </source>
</evidence>
<dbReference type="InterPro" id="IPR000719">
    <property type="entry name" value="Prot_kinase_dom"/>
</dbReference>
<evidence type="ECO:0000256" key="6">
    <source>
        <dbReference type="ARBA" id="ARBA00022840"/>
    </source>
</evidence>
<keyword evidence="12" id="KW-1185">Reference proteome</keyword>
<dbReference type="Pfam" id="PF00069">
    <property type="entry name" value="Pkinase"/>
    <property type="match status" value="2"/>
</dbReference>
<dbReference type="EC" id="2.7.11.1" evidence="1"/>
<reference evidence="11 12" key="1">
    <citation type="journal article" date="2011" name="Proc. Natl. Acad. Sci. U.S.A.">
        <title>Evolutionary erosion of yeast sex chromosomes by mating-type switching accidents.</title>
        <authorList>
            <person name="Gordon J.L."/>
            <person name="Armisen D."/>
            <person name="Proux-Wera E."/>
            <person name="Oheigeartaigh S.S."/>
            <person name="Byrne K.P."/>
            <person name="Wolfe K.H."/>
        </authorList>
    </citation>
    <scope>NUCLEOTIDE SEQUENCE [LARGE SCALE GENOMIC DNA]</scope>
    <source>
        <strain evidence="12">ATCC 24235 / CBS 4417 / NBRC 1672 / NRRL Y-8282 / UCD 70-5</strain>
    </source>
</reference>
<dbReference type="EMBL" id="HE612862">
    <property type="protein sequence ID" value="CCE63897.1"/>
    <property type="molecule type" value="Genomic_DNA"/>
</dbReference>
<dbReference type="GO" id="GO:0050684">
    <property type="term" value="P:regulation of mRNA processing"/>
    <property type="evidence" value="ECO:0007669"/>
    <property type="project" value="TreeGrafter"/>
</dbReference>
<dbReference type="PROSITE" id="PS50011">
    <property type="entry name" value="PROTEIN_KINASE_DOM"/>
    <property type="match status" value="1"/>
</dbReference>
<name>G8BVG9_TETPH</name>
<dbReference type="GO" id="GO:0004674">
    <property type="term" value="F:protein serine/threonine kinase activity"/>
    <property type="evidence" value="ECO:0007669"/>
    <property type="project" value="UniProtKB-KW"/>
</dbReference>
<dbReference type="Gene3D" id="1.10.510.10">
    <property type="entry name" value="Transferase(Phosphotransferase) domain 1"/>
    <property type="match status" value="1"/>
</dbReference>
<dbReference type="InterPro" id="IPR008271">
    <property type="entry name" value="Ser/Thr_kinase_AS"/>
</dbReference>
<evidence type="ECO:0000256" key="8">
    <source>
        <dbReference type="ARBA" id="ARBA00048679"/>
    </source>
</evidence>
<comment type="catalytic activity">
    <reaction evidence="8">
        <text>L-seryl-[protein] + ATP = O-phospho-L-seryl-[protein] + ADP + H(+)</text>
        <dbReference type="Rhea" id="RHEA:17989"/>
        <dbReference type="Rhea" id="RHEA-COMP:9863"/>
        <dbReference type="Rhea" id="RHEA-COMP:11604"/>
        <dbReference type="ChEBI" id="CHEBI:15378"/>
        <dbReference type="ChEBI" id="CHEBI:29999"/>
        <dbReference type="ChEBI" id="CHEBI:30616"/>
        <dbReference type="ChEBI" id="CHEBI:83421"/>
        <dbReference type="ChEBI" id="CHEBI:456216"/>
        <dbReference type="EC" id="2.7.11.1"/>
    </reaction>
</comment>
<evidence type="ECO:0000256" key="4">
    <source>
        <dbReference type="ARBA" id="ARBA00022741"/>
    </source>
</evidence>
<dbReference type="KEGG" id="tpf:TPHA_0G00610"/>
<dbReference type="PROSITE" id="PS00108">
    <property type="entry name" value="PROTEIN_KINASE_ST"/>
    <property type="match status" value="1"/>
</dbReference>
<dbReference type="InterPro" id="IPR051334">
    <property type="entry name" value="SRPK"/>
</dbReference>
<evidence type="ECO:0000256" key="9">
    <source>
        <dbReference type="PROSITE-ProRule" id="PRU10141"/>
    </source>
</evidence>
<evidence type="ECO:0000256" key="1">
    <source>
        <dbReference type="ARBA" id="ARBA00012513"/>
    </source>
</evidence>
<evidence type="ECO:0000256" key="5">
    <source>
        <dbReference type="ARBA" id="ARBA00022777"/>
    </source>
</evidence>
<gene>
    <name evidence="11" type="primary">TPHA0G00610</name>
    <name evidence="11" type="ordered locus">TPHA_0G00610</name>
</gene>
<dbReference type="OMA" id="CWADQQL"/>
<dbReference type="STRING" id="1071381.G8BVG9"/>